<evidence type="ECO:0000313" key="4">
    <source>
        <dbReference type="Proteomes" id="UP000317648"/>
    </source>
</evidence>
<dbReference type="RefSeq" id="WP_145050419.1">
    <property type="nucleotide sequence ID" value="NZ_CP036433.1"/>
</dbReference>
<evidence type="ECO:0000256" key="1">
    <source>
        <dbReference type="SAM" id="MobiDB-lite"/>
    </source>
</evidence>
<gene>
    <name evidence="3" type="ORF">Pla8534_13140</name>
</gene>
<keyword evidence="2" id="KW-0732">Signal</keyword>
<dbReference type="OrthoDB" id="245674at2"/>
<dbReference type="EMBL" id="CP036433">
    <property type="protein sequence ID" value="QDU93534.1"/>
    <property type="molecule type" value="Genomic_DNA"/>
</dbReference>
<evidence type="ECO:0000256" key="2">
    <source>
        <dbReference type="SAM" id="SignalP"/>
    </source>
</evidence>
<feature type="compositionally biased region" description="Basic and acidic residues" evidence="1">
    <location>
        <begin position="498"/>
        <end position="507"/>
    </location>
</feature>
<evidence type="ECO:0000313" key="3">
    <source>
        <dbReference type="EMBL" id="QDU93534.1"/>
    </source>
</evidence>
<protein>
    <submittedName>
        <fullName evidence="3">Uncharacterized protein</fullName>
    </submittedName>
</protein>
<name>A0A518DNX7_9BACT</name>
<accession>A0A518DNX7</accession>
<keyword evidence="4" id="KW-1185">Reference proteome</keyword>
<proteinExistence type="predicted"/>
<dbReference type="Proteomes" id="UP000317648">
    <property type="component" value="Chromosome"/>
</dbReference>
<sequence precursor="true">MKSRRWQSVFTLLLCGGVVWCSDGVGAAEADPPADEEAEVASAEPAGPLADLAADFREAKSKISPVTADRVAAAKSDLQKSMRNLTSYLGRRGSRSLAGWKRYLLWDQLEAELAAETPDLAVLGQVGQKLFADHDGLDRPRFLEFRTALKAYVTLAGHESDPDFVENMGSVYDDVAKMLEQQQAAPTTLNAAEIGNYLGYIEGSENGQSLVSRVRGYYLQPNFYGQFSGKLVRSSMSRFVDNCSPVDDVIVGSRVIGAAHTVGNVKSDLGRARNYAALELRFTGQIHSTTSSPNRSVTVFSKGLTQFQASKPLMLDANGFRAGASSASASVNSTTTGISAPNFIVRHIANKQVAKKKPQAEWESARKAENRLTQNLDRQTAQQISDANRRYRENVRAPLLRREGFPQLLAFATPRDELDVTGLQAHAYQLGSHSRPSGLSRRFDSSLWLHESAIGNYSQVFLGGKTYDNTQMAEMNADAVKDAPVTITQSDGDQAGEGAEKKQKEKVEEEEEEEPWSITFSSVSPLFARFDDGRITIGVEGVRFTRGEDAINDRLRISAEYGVATTSRGELLLTRASDVDVQFVDLDQLGARQIAFKTFLAKKFADTFSQEITISSVKPQRDMGKIARFLWREATPSGQWLGLGLDSSTYVTSPSAGRTVYSYSQR</sequence>
<feature type="chain" id="PRO_5021955218" evidence="2">
    <location>
        <begin position="28"/>
        <end position="666"/>
    </location>
</feature>
<organism evidence="3 4">
    <name type="scientific">Lignipirellula cremea</name>
    <dbReference type="NCBI Taxonomy" id="2528010"/>
    <lineage>
        <taxon>Bacteria</taxon>
        <taxon>Pseudomonadati</taxon>
        <taxon>Planctomycetota</taxon>
        <taxon>Planctomycetia</taxon>
        <taxon>Pirellulales</taxon>
        <taxon>Pirellulaceae</taxon>
        <taxon>Lignipirellula</taxon>
    </lineage>
</organism>
<feature type="region of interest" description="Disordered" evidence="1">
    <location>
        <begin position="488"/>
        <end position="516"/>
    </location>
</feature>
<feature type="signal peptide" evidence="2">
    <location>
        <begin position="1"/>
        <end position="27"/>
    </location>
</feature>
<dbReference type="AlphaFoldDB" id="A0A518DNX7"/>
<reference evidence="3 4" key="1">
    <citation type="submission" date="2019-02" db="EMBL/GenBank/DDBJ databases">
        <title>Deep-cultivation of Planctomycetes and their phenomic and genomic characterization uncovers novel biology.</title>
        <authorList>
            <person name="Wiegand S."/>
            <person name="Jogler M."/>
            <person name="Boedeker C."/>
            <person name="Pinto D."/>
            <person name="Vollmers J."/>
            <person name="Rivas-Marin E."/>
            <person name="Kohn T."/>
            <person name="Peeters S.H."/>
            <person name="Heuer A."/>
            <person name="Rast P."/>
            <person name="Oberbeckmann S."/>
            <person name="Bunk B."/>
            <person name="Jeske O."/>
            <person name="Meyerdierks A."/>
            <person name="Storesund J.E."/>
            <person name="Kallscheuer N."/>
            <person name="Luecker S."/>
            <person name="Lage O.M."/>
            <person name="Pohl T."/>
            <person name="Merkel B.J."/>
            <person name="Hornburger P."/>
            <person name="Mueller R.-W."/>
            <person name="Bruemmer F."/>
            <person name="Labrenz M."/>
            <person name="Spormann A.M."/>
            <person name="Op den Camp H."/>
            <person name="Overmann J."/>
            <person name="Amann R."/>
            <person name="Jetten M.S.M."/>
            <person name="Mascher T."/>
            <person name="Medema M.H."/>
            <person name="Devos D.P."/>
            <person name="Kaster A.-K."/>
            <person name="Ovreas L."/>
            <person name="Rohde M."/>
            <person name="Galperin M.Y."/>
            <person name="Jogler C."/>
        </authorList>
    </citation>
    <scope>NUCLEOTIDE SEQUENCE [LARGE SCALE GENOMIC DNA]</scope>
    <source>
        <strain evidence="3 4">Pla85_3_4</strain>
    </source>
</reference>
<dbReference type="KEGG" id="lcre:Pla8534_13140"/>